<protein>
    <submittedName>
        <fullName evidence="1">Uncharacterized protein</fullName>
    </submittedName>
</protein>
<comment type="caution">
    <text evidence="1">The sequence shown here is derived from an EMBL/GenBank/DDBJ whole genome shotgun (WGS) entry which is preliminary data.</text>
</comment>
<dbReference type="OrthoDB" id="4152607at2759"/>
<name>A0A8H4NPV5_9HYPO</name>
<proteinExistence type="predicted"/>
<gene>
    <name evidence="1" type="ORF">FACUT_3171</name>
</gene>
<dbReference type="Proteomes" id="UP000536711">
    <property type="component" value="Unassembled WGS sequence"/>
</dbReference>
<keyword evidence="2" id="KW-1185">Reference proteome</keyword>
<accession>A0A8H4NPV5</accession>
<dbReference type="AlphaFoldDB" id="A0A8H4NPV5"/>
<evidence type="ECO:0000313" key="1">
    <source>
        <dbReference type="EMBL" id="KAF4440853.1"/>
    </source>
</evidence>
<sequence length="370" mass="42709">MPQLFRPKAGQETRFKFDDTPTYLFRLHVPQSAGSTDTAHVDSPAFPDDMNKTHKLGSACGQDLLQLPPAEAATRLDTHLRWKCKYLKESPCNLMSWSSSLLFLLHYGFHRKTTDHDPKPKLSEISLIMINTRDFPKQVFLRDLDALNYYYGYNQGLEKVKGWREIQYYFGEYLTQGHLDIRGRCVQMTMQQLIDGGLFRVICPALNKPNNNWIDWAKPVCKLRVGIRESHVVDQKQIRSAIFMAKDCVGDRFLVPFALMLLGLRSQRKDDEKIANTFRAMFTNEELNLGEIKYDVEAKRMLYGGTSVMEELKRFQELMEMITNSSNDAIEKESQEDAIATISDSFVRLSTNESPNAIFSSRRRRVVKKP</sequence>
<organism evidence="1 2">
    <name type="scientific">Fusarium acutatum</name>
    <dbReference type="NCBI Taxonomy" id="78861"/>
    <lineage>
        <taxon>Eukaryota</taxon>
        <taxon>Fungi</taxon>
        <taxon>Dikarya</taxon>
        <taxon>Ascomycota</taxon>
        <taxon>Pezizomycotina</taxon>
        <taxon>Sordariomycetes</taxon>
        <taxon>Hypocreomycetidae</taxon>
        <taxon>Hypocreales</taxon>
        <taxon>Nectriaceae</taxon>
        <taxon>Fusarium</taxon>
        <taxon>Fusarium fujikuroi species complex</taxon>
    </lineage>
</organism>
<evidence type="ECO:0000313" key="2">
    <source>
        <dbReference type="Proteomes" id="UP000536711"/>
    </source>
</evidence>
<dbReference type="EMBL" id="JAADJF010000065">
    <property type="protein sequence ID" value="KAF4440853.1"/>
    <property type="molecule type" value="Genomic_DNA"/>
</dbReference>
<reference evidence="1 2" key="1">
    <citation type="submission" date="2020-01" db="EMBL/GenBank/DDBJ databases">
        <title>Identification and distribution of gene clusters putatively required for synthesis of sphingolipid metabolism inhibitors in phylogenetically diverse species of the filamentous fungus Fusarium.</title>
        <authorList>
            <person name="Kim H.-S."/>
            <person name="Busman M."/>
            <person name="Brown D.W."/>
            <person name="Divon H."/>
            <person name="Uhlig S."/>
            <person name="Proctor R.H."/>
        </authorList>
    </citation>
    <scope>NUCLEOTIDE SEQUENCE [LARGE SCALE GENOMIC DNA]</scope>
    <source>
        <strain evidence="1 2">NRRL 13308</strain>
    </source>
</reference>